<dbReference type="PANTHER" id="PTHR24276">
    <property type="entry name" value="POLYSERASE-RELATED"/>
    <property type="match status" value="1"/>
</dbReference>
<keyword evidence="4" id="KW-0720">Serine protease</keyword>
<dbReference type="SMART" id="SM00020">
    <property type="entry name" value="Tryp_SPc"/>
    <property type="match status" value="1"/>
</dbReference>
<evidence type="ECO:0000256" key="4">
    <source>
        <dbReference type="ARBA" id="ARBA00022825"/>
    </source>
</evidence>
<dbReference type="EC" id="3.4.21.4" evidence="8"/>
<keyword evidence="9" id="KW-1185">Reference proteome</keyword>
<evidence type="ECO:0000313" key="9">
    <source>
        <dbReference type="Proteomes" id="UP000683360"/>
    </source>
</evidence>
<evidence type="ECO:0000313" key="8">
    <source>
        <dbReference type="EMBL" id="CAG2231715.1"/>
    </source>
</evidence>
<name>A0A8S3TSM4_MYTED</name>
<dbReference type="SUPFAM" id="SSF56219">
    <property type="entry name" value="DNase I-like"/>
    <property type="match status" value="1"/>
</dbReference>
<dbReference type="FunFam" id="2.40.10.10:FF:000068">
    <property type="entry name" value="transmembrane protease serine 2"/>
    <property type="match status" value="1"/>
</dbReference>
<protein>
    <submittedName>
        <fullName evidence="8">PRSS1_2_3</fullName>
        <ecNumber evidence="8">3.4.21.4</ecNumber>
    </submittedName>
</protein>
<dbReference type="InterPro" id="IPR050430">
    <property type="entry name" value="Peptidase_S1"/>
</dbReference>
<dbReference type="GO" id="GO:0004252">
    <property type="term" value="F:serine-type endopeptidase activity"/>
    <property type="evidence" value="ECO:0007669"/>
    <property type="project" value="UniProtKB-EC"/>
</dbReference>
<dbReference type="InterPro" id="IPR018114">
    <property type="entry name" value="TRYPSIN_HIS"/>
</dbReference>
<dbReference type="EMBL" id="CAJPWZ010002152">
    <property type="protein sequence ID" value="CAG2231715.1"/>
    <property type="molecule type" value="Genomic_DNA"/>
</dbReference>
<dbReference type="CDD" id="cd00190">
    <property type="entry name" value="Tryp_SPc"/>
    <property type="match status" value="1"/>
</dbReference>
<dbReference type="InterPro" id="IPR009003">
    <property type="entry name" value="Peptidase_S1_PA"/>
</dbReference>
<evidence type="ECO:0000256" key="6">
    <source>
        <dbReference type="SAM" id="MobiDB-lite"/>
    </source>
</evidence>
<evidence type="ECO:0000256" key="2">
    <source>
        <dbReference type="ARBA" id="ARBA00022670"/>
    </source>
</evidence>
<dbReference type="GO" id="GO:0006508">
    <property type="term" value="P:proteolysis"/>
    <property type="evidence" value="ECO:0007669"/>
    <property type="project" value="UniProtKB-KW"/>
</dbReference>
<dbReference type="OrthoDB" id="10002959at2759"/>
<comment type="caution">
    <text evidence="8">The sequence shown here is derived from an EMBL/GenBank/DDBJ whole genome shotgun (WGS) entry which is preliminary data.</text>
</comment>
<dbReference type="SUPFAM" id="SSF50494">
    <property type="entry name" value="Trypsin-like serine proteases"/>
    <property type="match status" value="1"/>
</dbReference>
<dbReference type="FunFam" id="2.40.10.10:FF:000036">
    <property type="entry name" value="Trypsin beta"/>
    <property type="match status" value="1"/>
</dbReference>
<dbReference type="InterPro" id="IPR036691">
    <property type="entry name" value="Endo/exonu/phosph_ase_sf"/>
</dbReference>
<reference evidence="8" key="1">
    <citation type="submission" date="2021-03" db="EMBL/GenBank/DDBJ databases">
        <authorList>
            <person name="Bekaert M."/>
        </authorList>
    </citation>
    <scope>NUCLEOTIDE SEQUENCE</scope>
</reference>
<keyword evidence="5" id="KW-1015">Disulfide bond</keyword>
<dbReference type="PROSITE" id="PS50240">
    <property type="entry name" value="TRYPSIN_DOM"/>
    <property type="match status" value="1"/>
</dbReference>
<evidence type="ECO:0000259" key="7">
    <source>
        <dbReference type="PROSITE" id="PS50240"/>
    </source>
</evidence>
<proteinExistence type="inferred from homology"/>
<keyword evidence="3 8" id="KW-0378">Hydrolase</keyword>
<sequence length="659" mass="74591">MISSSAAFGGTELSEESDRSYCCVDTDSITRFLDISPNGLPKSSSPTTWISLEIISKSKVKSGGIAFGYKNELENYVQTIESESNLVFWVKISANYLKTEQDVMIGTVYIPPENSTYKVPDSINIIEQEFLKFSANHESILLTGDFNSRTAANLDFYEITNTNHDTSDNFNIDFSNNLHKFHMLRIRNSCDKTKNHFGNLLLEMCRNNNLFILNGRVDGDKEGLFTCRQSSVVDYFICTYNLLSCVVNMSVLDFSALFSDVHSPLNCKLVFNSIDNIVECDDILINDLACHERKGFKKWDCEKEAEFLRNIDRNKIDQLNNDLTMLNTSILAQENINKIVESVNGLMLDSAEKVFGSFTYKRHEKKCRKKMYRVFIVSAFVVFYMAAVCLADTSVKIVNGDNANIEDHPWMVNVQLRKKGNNNFTKYCGGVIIDKSWVLSAAHCNRFNVGGPAKNIRVAVGSSFLSQMKVIIPVKKYYVHENWNTYTVENDIMLLQLQKPLKFGSTINKIDLDTDIGKNYTGDLCTVTGWGDTDLFSRGDYPDRLQVVSLSAASNEHCGIKYSIRKTYWNNILCLQEKDKDSCENDSGGPAVCGKKLVGIVSYGYIGPCNGVFPSVHTRISAYLDWIKDKMNTKNKKNKKKNKDKKKKSNTKRKGKKKN</sequence>
<comment type="similarity">
    <text evidence="1">Belongs to the peptidase S1 family.</text>
</comment>
<dbReference type="Proteomes" id="UP000683360">
    <property type="component" value="Unassembled WGS sequence"/>
</dbReference>
<dbReference type="Gene3D" id="3.60.10.10">
    <property type="entry name" value="Endonuclease/exonuclease/phosphatase"/>
    <property type="match status" value="1"/>
</dbReference>
<evidence type="ECO:0000256" key="1">
    <source>
        <dbReference type="ARBA" id="ARBA00007664"/>
    </source>
</evidence>
<dbReference type="Pfam" id="PF00089">
    <property type="entry name" value="Trypsin"/>
    <property type="match status" value="1"/>
</dbReference>
<evidence type="ECO:0000256" key="5">
    <source>
        <dbReference type="ARBA" id="ARBA00023157"/>
    </source>
</evidence>
<dbReference type="InterPro" id="IPR001254">
    <property type="entry name" value="Trypsin_dom"/>
</dbReference>
<accession>A0A8S3TSM4</accession>
<dbReference type="PRINTS" id="PR00722">
    <property type="entry name" value="CHYMOTRYPSIN"/>
</dbReference>
<organism evidence="8 9">
    <name type="scientific">Mytilus edulis</name>
    <name type="common">Blue mussel</name>
    <dbReference type="NCBI Taxonomy" id="6550"/>
    <lineage>
        <taxon>Eukaryota</taxon>
        <taxon>Metazoa</taxon>
        <taxon>Spiralia</taxon>
        <taxon>Lophotrochozoa</taxon>
        <taxon>Mollusca</taxon>
        <taxon>Bivalvia</taxon>
        <taxon>Autobranchia</taxon>
        <taxon>Pteriomorphia</taxon>
        <taxon>Mytilida</taxon>
        <taxon>Mytiloidea</taxon>
        <taxon>Mytilidae</taxon>
        <taxon>Mytilinae</taxon>
        <taxon>Mytilus</taxon>
    </lineage>
</organism>
<feature type="region of interest" description="Disordered" evidence="6">
    <location>
        <begin position="631"/>
        <end position="659"/>
    </location>
</feature>
<feature type="compositionally biased region" description="Basic residues" evidence="6">
    <location>
        <begin position="633"/>
        <end position="659"/>
    </location>
</feature>
<dbReference type="PROSITE" id="PS00134">
    <property type="entry name" value="TRYPSIN_HIS"/>
    <property type="match status" value="1"/>
</dbReference>
<feature type="domain" description="Peptidase S1" evidence="7">
    <location>
        <begin position="397"/>
        <end position="632"/>
    </location>
</feature>
<keyword evidence="2" id="KW-0645">Protease</keyword>
<dbReference type="InterPro" id="IPR001314">
    <property type="entry name" value="Peptidase_S1A"/>
</dbReference>
<dbReference type="AlphaFoldDB" id="A0A8S3TSM4"/>
<dbReference type="Gene3D" id="2.40.10.10">
    <property type="entry name" value="Trypsin-like serine proteases"/>
    <property type="match status" value="1"/>
</dbReference>
<evidence type="ECO:0000256" key="3">
    <source>
        <dbReference type="ARBA" id="ARBA00022801"/>
    </source>
</evidence>
<dbReference type="InterPro" id="IPR043504">
    <property type="entry name" value="Peptidase_S1_PA_chymotrypsin"/>
</dbReference>
<gene>
    <name evidence="8" type="ORF">MEDL_44478</name>
</gene>
<dbReference type="PANTHER" id="PTHR24276:SF98">
    <property type="entry name" value="FI18310P1-RELATED"/>
    <property type="match status" value="1"/>
</dbReference>